<organism evidence="1 2">
    <name type="scientific">Simplicispira hankyongi</name>
    <dbReference type="NCBI Taxonomy" id="2315688"/>
    <lineage>
        <taxon>Bacteria</taxon>
        <taxon>Pseudomonadati</taxon>
        <taxon>Pseudomonadota</taxon>
        <taxon>Betaproteobacteria</taxon>
        <taxon>Burkholderiales</taxon>
        <taxon>Comamonadaceae</taxon>
        <taxon>Simplicispira</taxon>
    </lineage>
</organism>
<name>A0A398CIX2_9BURK</name>
<evidence type="ECO:0000313" key="2">
    <source>
        <dbReference type="Proteomes" id="UP000266302"/>
    </source>
</evidence>
<dbReference type="Gene3D" id="3.90.550.10">
    <property type="entry name" value="Spore Coat Polysaccharide Biosynthesis Protein SpsA, Chain A"/>
    <property type="match status" value="1"/>
</dbReference>
<dbReference type="AlphaFoldDB" id="A0A398CIX2"/>
<dbReference type="Proteomes" id="UP000266302">
    <property type="component" value="Unassembled WGS sequence"/>
</dbReference>
<dbReference type="PANTHER" id="PTHR43179:SF7">
    <property type="entry name" value="RHAMNOSYLTRANSFERASE WBBL"/>
    <property type="match status" value="1"/>
</dbReference>
<evidence type="ECO:0000313" key="1">
    <source>
        <dbReference type="EMBL" id="RID98843.1"/>
    </source>
</evidence>
<gene>
    <name evidence="1" type="ORF">D3F03_10425</name>
</gene>
<comment type="caution">
    <text evidence="1">The sequence shown here is derived from an EMBL/GenBank/DDBJ whole genome shotgun (WGS) entry which is preliminary data.</text>
</comment>
<dbReference type="SUPFAM" id="SSF53448">
    <property type="entry name" value="Nucleotide-diphospho-sugar transferases"/>
    <property type="match status" value="1"/>
</dbReference>
<dbReference type="GO" id="GO:0016740">
    <property type="term" value="F:transferase activity"/>
    <property type="evidence" value="ECO:0007669"/>
    <property type="project" value="UniProtKB-KW"/>
</dbReference>
<dbReference type="PANTHER" id="PTHR43179">
    <property type="entry name" value="RHAMNOSYLTRANSFERASE WBBL"/>
    <property type="match status" value="1"/>
</dbReference>
<reference evidence="1 2" key="1">
    <citation type="submission" date="2018-09" db="EMBL/GenBank/DDBJ databases">
        <title>Draft genome of Simplicispira sp. NY-02.</title>
        <authorList>
            <person name="Im W.T."/>
        </authorList>
    </citation>
    <scope>NUCLEOTIDE SEQUENCE [LARGE SCALE GENOMIC DNA]</scope>
    <source>
        <strain evidence="1 2">NY-02</strain>
    </source>
</reference>
<keyword evidence="2" id="KW-1185">Reference proteome</keyword>
<protein>
    <submittedName>
        <fullName evidence="1">Glycosyl transferase</fullName>
    </submittedName>
</protein>
<sequence>MLQQLAHYSAERVRRVVLTLNIPEAEPVAPPQGWPFALELLRNSRPRGFGANHNLALKGATEPWLCVLNPDVQLLGSDPFAALVRAGAGAGVGCAYPVQVDAQGQLQDSERALPTPGALLRRRLLGRTERRRDWVNAACLLLPRAAWEQLGGFDERYFMYCEDVDLCLRLRLLGLALVRADAKVLHTGARASRRQWRHLRWHVRSLLRLWRSPVYRQARQLLQTDTGPTGSIGSP</sequence>
<proteinExistence type="predicted"/>
<dbReference type="EMBL" id="QXJC01000003">
    <property type="protein sequence ID" value="RID98843.1"/>
    <property type="molecule type" value="Genomic_DNA"/>
</dbReference>
<accession>A0A398CIX2</accession>
<keyword evidence="1" id="KW-0808">Transferase</keyword>
<dbReference type="InterPro" id="IPR029044">
    <property type="entry name" value="Nucleotide-diphossugar_trans"/>
</dbReference>
<dbReference type="OrthoDB" id="9771846at2"/>